<accession>A0A7V4WWB8</accession>
<dbReference type="Proteomes" id="UP000885779">
    <property type="component" value="Unassembled WGS sequence"/>
</dbReference>
<sequence>MTSRLIFAQTGFNYFKTPVGDLNEWRTLMANPSIGPFQNAAIEAGVKVWNYGFLDDDVMALKTGFFALNLPRFLFWGTTIGATGQYFSSPYMAENELNFLVSNHFWGIVSMGVGVGLYNRSYDQSRFDLVDADDPV</sequence>
<comment type="caution">
    <text evidence="1">The sequence shown here is derived from an EMBL/GenBank/DDBJ whole genome shotgun (WGS) entry which is preliminary data.</text>
</comment>
<protein>
    <submittedName>
        <fullName evidence="1">Uncharacterized protein</fullName>
    </submittedName>
</protein>
<reference evidence="1" key="1">
    <citation type="journal article" date="2020" name="mSystems">
        <title>Genome- and Community-Level Interaction Insights into Carbon Utilization and Element Cycling Functions of Hydrothermarchaeota in Hydrothermal Sediment.</title>
        <authorList>
            <person name="Zhou Z."/>
            <person name="Liu Y."/>
            <person name="Xu W."/>
            <person name="Pan J."/>
            <person name="Luo Z.H."/>
            <person name="Li M."/>
        </authorList>
    </citation>
    <scope>NUCLEOTIDE SEQUENCE [LARGE SCALE GENOMIC DNA]</scope>
    <source>
        <strain evidence="1">HyVt-577</strain>
    </source>
</reference>
<organism evidence="1">
    <name type="scientific">Caldithrix abyssi</name>
    <dbReference type="NCBI Taxonomy" id="187145"/>
    <lineage>
        <taxon>Bacteria</taxon>
        <taxon>Pseudomonadati</taxon>
        <taxon>Calditrichota</taxon>
        <taxon>Calditrichia</taxon>
        <taxon>Calditrichales</taxon>
        <taxon>Calditrichaceae</taxon>
        <taxon>Caldithrix</taxon>
    </lineage>
</organism>
<dbReference type="AlphaFoldDB" id="A0A7V4WWB8"/>
<feature type="non-terminal residue" evidence="1">
    <location>
        <position position="136"/>
    </location>
</feature>
<dbReference type="EMBL" id="DRQG01000129">
    <property type="protein sequence ID" value="HGY56763.1"/>
    <property type="molecule type" value="Genomic_DNA"/>
</dbReference>
<name>A0A7V4WWB8_CALAY</name>
<gene>
    <name evidence="1" type="ORF">ENK44_13740</name>
</gene>
<proteinExistence type="predicted"/>
<evidence type="ECO:0000313" key="1">
    <source>
        <dbReference type="EMBL" id="HGY56763.1"/>
    </source>
</evidence>